<dbReference type="HOGENOM" id="CLU_2944130_0_0_1"/>
<dbReference type="Proteomes" id="UP000008744">
    <property type="component" value="Unassembled WGS sequence"/>
</dbReference>
<keyword evidence="3" id="KW-1185">Reference proteome</keyword>
<dbReference type="AlphaFoldDB" id="B4G4B4"/>
<feature type="compositionally biased region" description="Basic and acidic residues" evidence="1">
    <location>
        <begin position="39"/>
        <end position="49"/>
    </location>
</feature>
<evidence type="ECO:0000256" key="1">
    <source>
        <dbReference type="SAM" id="MobiDB-lite"/>
    </source>
</evidence>
<name>B4G4B4_DROPE</name>
<evidence type="ECO:0000313" key="2">
    <source>
        <dbReference type="EMBL" id="EDW25152.1"/>
    </source>
</evidence>
<feature type="compositionally biased region" description="Polar residues" evidence="1">
    <location>
        <begin position="50"/>
        <end position="60"/>
    </location>
</feature>
<feature type="region of interest" description="Disordered" evidence="1">
    <location>
        <begin position="1"/>
        <end position="60"/>
    </location>
</feature>
<evidence type="ECO:0000313" key="3">
    <source>
        <dbReference type="Proteomes" id="UP000008744"/>
    </source>
</evidence>
<gene>
    <name evidence="2" type="primary">Dper\GL24532</name>
    <name evidence="2" type="ORF">Dper_GL24532</name>
</gene>
<sequence length="60" mass="6470">MLPAIGVEEDDGSNGNDDGDEDEDQGTDDVVVLFGLRPPEPERQREADRSNGQTTPAEGR</sequence>
<accession>B4G4B4</accession>
<protein>
    <submittedName>
        <fullName evidence="2">GL24532</fullName>
    </submittedName>
</protein>
<organism evidence="3">
    <name type="scientific">Drosophila persimilis</name>
    <name type="common">Fruit fly</name>
    <dbReference type="NCBI Taxonomy" id="7234"/>
    <lineage>
        <taxon>Eukaryota</taxon>
        <taxon>Metazoa</taxon>
        <taxon>Ecdysozoa</taxon>
        <taxon>Arthropoda</taxon>
        <taxon>Hexapoda</taxon>
        <taxon>Insecta</taxon>
        <taxon>Pterygota</taxon>
        <taxon>Neoptera</taxon>
        <taxon>Endopterygota</taxon>
        <taxon>Diptera</taxon>
        <taxon>Brachycera</taxon>
        <taxon>Muscomorpha</taxon>
        <taxon>Ephydroidea</taxon>
        <taxon>Drosophilidae</taxon>
        <taxon>Drosophila</taxon>
        <taxon>Sophophora</taxon>
    </lineage>
</organism>
<reference evidence="2 3" key="1">
    <citation type="journal article" date="2007" name="Nature">
        <title>Evolution of genes and genomes on the Drosophila phylogeny.</title>
        <authorList>
            <consortium name="Drosophila 12 Genomes Consortium"/>
            <person name="Clark A.G."/>
            <person name="Eisen M.B."/>
            <person name="Smith D.R."/>
            <person name="Bergman C.M."/>
            <person name="Oliver B."/>
            <person name="Markow T.A."/>
            <person name="Kaufman T.C."/>
            <person name="Kellis M."/>
            <person name="Gelbart W."/>
            <person name="Iyer V.N."/>
            <person name="Pollard D.A."/>
            <person name="Sackton T.B."/>
            <person name="Larracuente A.M."/>
            <person name="Singh N.D."/>
            <person name="Abad J.P."/>
            <person name="Abt D.N."/>
            <person name="Adryan B."/>
            <person name="Aguade M."/>
            <person name="Akashi H."/>
            <person name="Anderson W.W."/>
            <person name="Aquadro C.F."/>
            <person name="Ardell D.H."/>
            <person name="Arguello R."/>
            <person name="Artieri C.G."/>
            <person name="Barbash D.A."/>
            <person name="Barker D."/>
            <person name="Barsanti P."/>
            <person name="Batterham P."/>
            <person name="Batzoglou S."/>
            <person name="Begun D."/>
            <person name="Bhutkar A."/>
            <person name="Blanco E."/>
            <person name="Bosak S.A."/>
            <person name="Bradley R.K."/>
            <person name="Brand A.D."/>
            <person name="Brent M.R."/>
            <person name="Brooks A.N."/>
            <person name="Brown R.H."/>
            <person name="Butlin R.K."/>
            <person name="Caggese C."/>
            <person name="Calvi B.R."/>
            <person name="Bernardo de Carvalho A."/>
            <person name="Caspi A."/>
            <person name="Castrezana S."/>
            <person name="Celniker S.E."/>
            <person name="Chang J.L."/>
            <person name="Chapple C."/>
            <person name="Chatterji S."/>
            <person name="Chinwalla A."/>
            <person name="Civetta A."/>
            <person name="Clifton S.W."/>
            <person name="Comeron J.M."/>
            <person name="Costello J.C."/>
            <person name="Coyne J.A."/>
            <person name="Daub J."/>
            <person name="David R.G."/>
            <person name="Delcher A.L."/>
            <person name="Delehaunty K."/>
            <person name="Do C.B."/>
            <person name="Ebling H."/>
            <person name="Edwards K."/>
            <person name="Eickbush T."/>
            <person name="Evans J.D."/>
            <person name="Filipski A."/>
            <person name="Findeiss S."/>
            <person name="Freyhult E."/>
            <person name="Fulton L."/>
            <person name="Fulton R."/>
            <person name="Garcia A.C."/>
            <person name="Gardiner A."/>
            <person name="Garfield D.A."/>
            <person name="Garvin B.E."/>
            <person name="Gibson G."/>
            <person name="Gilbert D."/>
            <person name="Gnerre S."/>
            <person name="Godfrey J."/>
            <person name="Good R."/>
            <person name="Gotea V."/>
            <person name="Gravely B."/>
            <person name="Greenberg A.J."/>
            <person name="Griffiths-Jones S."/>
            <person name="Gross S."/>
            <person name="Guigo R."/>
            <person name="Gustafson E.A."/>
            <person name="Haerty W."/>
            <person name="Hahn M.W."/>
            <person name="Halligan D.L."/>
            <person name="Halpern A.L."/>
            <person name="Halter G.M."/>
            <person name="Han M.V."/>
            <person name="Heger A."/>
            <person name="Hillier L."/>
            <person name="Hinrichs A.S."/>
            <person name="Holmes I."/>
            <person name="Hoskins R.A."/>
            <person name="Hubisz M.J."/>
            <person name="Hultmark D."/>
            <person name="Huntley M.A."/>
            <person name="Jaffe D.B."/>
            <person name="Jagadeeshan S."/>
            <person name="Jeck W.R."/>
            <person name="Johnson J."/>
            <person name="Jones C.D."/>
            <person name="Jordan W.C."/>
            <person name="Karpen G.H."/>
            <person name="Kataoka E."/>
            <person name="Keightley P.D."/>
            <person name="Kheradpour P."/>
            <person name="Kirkness E.F."/>
            <person name="Koerich L.B."/>
            <person name="Kristiansen K."/>
            <person name="Kudrna D."/>
            <person name="Kulathinal R.J."/>
            <person name="Kumar S."/>
            <person name="Kwok R."/>
            <person name="Lander E."/>
            <person name="Langley C.H."/>
            <person name="Lapoint R."/>
            <person name="Lazzaro B.P."/>
            <person name="Lee S.J."/>
            <person name="Levesque L."/>
            <person name="Li R."/>
            <person name="Lin C.F."/>
            <person name="Lin M.F."/>
            <person name="Lindblad-Toh K."/>
            <person name="Llopart A."/>
            <person name="Long M."/>
            <person name="Low L."/>
            <person name="Lozovsky E."/>
            <person name="Lu J."/>
            <person name="Luo M."/>
            <person name="Machado C.A."/>
            <person name="Makalowski W."/>
            <person name="Marzo M."/>
            <person name="Matsuda M."/>
            <person name="Matzkin L."/>
            <person name="McAllister B."/>
            <person name="McBride C.S."/>
            <person name="McKernan B."/>
            <person name="McKernan K."/>
            <person name="Mendez-Lago M."/>
            <person name="Minx P."/>
            <person name="Mollenhauer M.U."/>
            <person name="Montooth K."/>
            <person name="Mount S.M."/>
            <person name="Mu X."/>
            <person name="Myers E."/>
            <person name="Negre B."/>
            <person name="Newfeld S."/>
            <person name="Nielsen R."/>
            <person name="Noor M.A."/>
            <person name="O'Grady P."/>
            <person name="Pachter L."/>
            <person name="Papaceit M."/>
            <person name="Parisi M.J."/>
            <person name="Parisi M."/>
            <person name="Parts L."/>
            <person name="Pedersen J.S."/>
            <person name="Pesole G."/>
            <person name="Phillippy A.M."/>
            <person name="Ponting C.P."/>
            <person name="Pop M."/>
            <person name="Porcelli D."/>
            <person name="Powell J.R."/>
            <person name="Prohaska S."/>
            <person name="Pruitt K."/>
            <person name="Puig M."/>
            <person name="Quesneville H."/>
            <person name="Ram K.R."/>
            <person name="Rand D."/>
            <person name="Rasmussen M.D."/>
            <person name="Reed L.K."/>
            <person name="Reenan R."/>
            <person name="Reily A."/>
            <person name="Remington K.A."/>
            <person name="Rieger T.T."/>
            <person name="Ritchie M.G."/>
            <person name="Robin C."/>
            <person name="Rogers Y.H."/>
            <person name="Rohde C."/>
            <person name="Rozas J."/>
            <person name="Rubenfield M.J."/>
            <person name="Ruiz A."/>
            <person name="Russo S."/>
            <person name="Salzberg S.L."/>
            <person name="Sanchez-Gracia A."/>
            <person name="Saranga D.J."/>
            <person name="Sato H."/>
            <person name="Schaeffer S.W."/>
            <person name="Schatz M.C."/>
            <person name="Schlenke T."/>
            <person name="Schwartz R."/>
            <person name="Segarra C."/>
            <person name="Singh R.S."/>
            <person name="Sirot L."/>
            <person name="Sirota M."/>
            <person name="Sisneros N.B."/>
            <person name="Smith C.D."/>
            <person name="Smith T.F."/>
            <person name="Spieth J."/>
            <person name="Stage D.E."/>
            <person name="Stark A."/>
            <person name="Stephan W."/>
            <person name="Strausberg R.L."/>
            <person name="Strempel S."/>
            <person name="Sturgill D."/>
            <person name="Sutton G."/>
            <person name="Sutton G.G."/>
            <person name="Tao W."/>
            <person name="Teichmann S."/>
            <person name="Tobari Y.N."/>
            <person name="Tomimura Y."/>
            <person name="Tsolas J.M."/>
            <person name="Valente V.L."/>
            <person name="Venter E."/>
            <person name="Venter J.C."/>
            <person name="Vicario S."/>
            <person name="Vieira F.G."/>
            <person name="Vilella A.J."/>
            <person name="Villasante A."/>
            <person name="Walenz B."/>
            <person name="Wang J."/>
            <person name="Wasserman M."/>
            <person name="Watts T."/>
            <person name="Wilson D."/>
            <person name="Wilson R.K."/>
            <person name="Wing R.A."/>
            <person name="Wolfner M.F."/>
            <person name="Wong A."/>
            <person name="Wong G.K."/>
            <person name="Wu C.I."/>
            <person name="Wu G."/>
            <person name="Yamamoto D."/>
            <person name="Yang H.P."/>
            <person name="Yang S.P."/>
            <person name="Yorke J.A."/>
            <person name="Yoshida K."/>
            <person name="Zdobnov E."/>
            <person name="Zhang P."/>
            <person name="Zhang Y."/>
            <person name="Zimin A.V."/>
            <person name="Baldwin J."/>
            <person name="Abdouelleil A."/>
            <person name="Abdulkadir J."/>
            <person name="Abebe A."/>
            <person name="Abera B."/>
            <person name="Abreu J."/>
            <person name="Acer S.C."/>
            <person name="Aftuck L."/>
            <person name="Alexander A."/>
            <person name="An P."/>
            <person name="Anderson E."/>
            <person name="Anderson S."/>
            <person name="Arachi H."/>
            <person name="Azer M."/>
            <person name="Bachantsang P."/>
            <person name="Barry A."/>
            <person name="Bayul T."/>
            <person name="Berlin A."/>
            <person name="Bessette D."/>
            <person name="Bloom T."/>
            <person name="Blye J."/>
            <person name="Boguslavskiy L."/>
            <person name="Bonnet C."/>
            <person name="Boukhgalter B."/>
            <person name="Bourzgui I."/>
            <person name="Brown A."/>
            <person name="Cahill P."/>
            <person name="Channer S."/>
            <person name="Cheshatsang Y."/>
            <person name="Chuda L."/>
            <person name="Citroen M."/>
            <person name="Collymore A."/>
            <person name="Cooke P."/>
            <person name="Costello M."/>
            <person name="D'Aco K."/>
            <person name="Daza R."/>
            <person name="De Haan G."/>
            <person name="DeGray S."/>
            <person name="DeMaso C."/>
            <person name="Dhargay N."/>
            <person name="Dooley K."/>
            <person name="Dooley E."/>
            <person name="Doricent M."/>
            <person name="Dorje P."/>
            <person name="Dorjee K."/>
            <person name="Dupes A."/>
            <person name="Elong R."/>
            <person name="Falk J."/>
            <person name="Farina A."/>
            <person name="Faro S."/>
            <person name="Ferguson D."/>
            <person name="Fisher S."/>
            <person name="Foley C.D."/>
            <person name="Franke A."/>
            <person name="Friedrich D."/>
            <person name="Gadbois L."/>
            <person name="Gearin G."/>
            <person name="Gearin C.R."/>
            <person name="Giannoukos G."/>
            <person name="Goode T."/>
            <person name="Graham J."/>
            <person name="Grandbois E."/>
            <person name="Grewal S."/>
            <person name="Gyaltsen K."/>
            <person name="Hafez N."/>
            <person name="Hagos B."/>
            <person name="Hall J."/>
            <person name="Henson C."/>
            <person name="Hollinger A."/>
            <person name="Honan T."/>
            <person name="Huard M.D."/>
            <person name="Hughes L."/>
            <person name="Hurhula B."/>
            <person name="Husby M.E."/>
            <person name="Kamat A."/>
            <person name="Kanga B."/>
            <person name="Kashin S."/>
            <person name="Khazanovich D."/>
            <person name="Kisner P."/>
            <person name="Lance K."/>
            <person name="Lara M."/>
            <person name="Lee W."/>
            <person name="Lennon N."/>
            <person name="Letendre F."/>
            <person name="LeVine R."/>
            <person name="Lipovsky A."/>
            <person name="Liu X."/>
            <person name="Liu J."/>
            <person name="Liu S."/>
            <person name="Lokyitsang T."/>
            <person name="Lokyitsang Y."/>
            <person name="Lubonja R."/>
            <person name="Lui A."/>
            <person name="MacDonald P."/>
            <person name="Magnisalis V."/>
            <person name="Maru K."/>
            <person name="Matthews C."/>
            <person name="McCusker W."/>
            <person name="McDonough S."/>
            <person name="Mehta T."/>
            <person name="Meldrim J."/>
            <person name="Meneus L."/>
            <person name="Mihai O."/>
            <person name="Mihalev A."/>
            <person name="Mihova T."/>
            <person name="Mittelman R."/>
            <person name="Mlenga V."/>
            <person name="Montmayeur A."/>
            <person name="Mulrain L."/>
            <person name="Navidi A."/>
            <person name="Naylor J."/>
            <person name="Negash T."/>
            <person name="Nguyen T."/>
            <person name="Nguyen N."/>
            <person name="Nicol R."/>
            <person name="Norbu C."/>
            <person name="Norbu N."/>
            <person name="Novod N."/>
            <person name="O'Neill B."/>
            <person name="Osman S."/>
            <person name="Markiewicz E."/>
            <person name="Oyono O.L."/>
            <person name="Patti C."/>
            <person name="Phunkhang P."/>
            <person name="Pierre F."/>
            <person name="Priest M."/>
            <person name="Raghuraman S."/>
            <person name="Rege F."/>
            <person name="Reyes R."/>
            <person name="Rise C."/>
            <person name="Rogov P."/>
            <person name="Ross K."/>
            <person name="Ryan E."/>
            <person name="Settipalli S."/>
            <person name="Shea T."/>
            <person name="Sherpa N."/>
            <person name="Shi L."/>
            <person name="Shih D."/>
            <person name="Sparrow T."/>
            <person name="Spaulding J."/>
            <person name="Stalker J."/>
            <person name="Stange-Thomann N."/>
            <person name="Stavropoulos S."/>
            <person name="Stone C."/>
            <person name="Strader C."/>
            <person name="Tesfaye S."/>
            <person name="Thomson T."/>
            <person name="Thoulutsang Y."/>
            <person name="Thoulutsang D."/>
            <person name="Topham K."/>
            <person name="Topping I."/>
            <person name="Tsamla T."/>
            <person name="Vassiliev H."/>
            <person name="Vo A."/>
            <person name="Wangchuk T."/>
            <person name="Wangdi T."/>
            <person name="Weiand M."/>
            <person name="Wilkinson J."/>
            <person name="Wilson A."/>
            <person name="Yadav S."/>
            <person name="Young G."/>
            <person name="Yu Q."/>
            <person name="Zembek L."/>
            <person name="Zhong D."/>
            <person name="Zimmer A."/>
            <person name="Zwirko Z."/>
            <person name="Jaffe D.B."/>
            <person name="Alvarez P."/>
            <person name="Brockman W."/>
            <person name="Butler J."/>
            <person name="Chin C."/>
            <person name="Gnerre S."/>
            <person name="Grabherr M."/>
            <person name="Kleber M."/>
            <person name="Mauceli E."/>
            <person name="MacCallum I."/>
        </authorList>
    </citation>
    <scope>NUCLEOTIDE SEQUENCE [LARGE SCALE GENOMIC DNA]</scope>
    <source>
        <strain evidence="3">MSH-3 / Tucson 14011-0111.49</strain>
    </source>
</reference>
<dbReference type="EMBL" id="CH479179">
    <property type="protein sequence ID" value="EDW25152.1"/>
    <property type="molecule type" value="Genomic_DNA"/>
</dbReference>
<proteinExistence type="predicted"/>
<feature type="compositionally biased region" description="Acidic residues" evidence="1">
    <location>
        <begin position="7"/>
        <end position="27"/>
    </location>
</feature>